<dbReference type="Proteomes" id="UP001055784">
    <property type="component" value="Chromosome"/>
</dbReference>
<evidence type="ECO:0000313" key="1">
    <source>
        <dbReference type="EMBL" id="URJ48353.2"/>
    </source>
</evidence>
<evidence type="ECO:0000313" key="2">
    <source>
        <dbReference type="Proteomes" id="UP001055784"/>
    </source>
</evidence>
<proteinExistence type="predicted"/>
<dbReference type="AlphaFoldDB" id="A0AAE9L6Z9"/>
<dbReference type="EMBL" id="CP097770">
    <property type="protein sequence ID" value="URJ48353.2"/>
    <property type="molecule type" value="Genomic_DNA"/>
</dbReference>
<dbReference type="Gene3D" id="3.30.70.1900">
    <property type="match status" value="1"/>
</dbReference>
<sequence length="237" mass="26724">MNVLYYEIHITTLIKQSSHHLEIPERIGAWIGRAGLKDEALKQTHYDKDYKHYTFGSPFPREKEGVYKQGRVYVITIHSSVELTLRRISAALQALQEDEYFQFIAASPVQSKKLAHITELTTVTPAIVTIEGKPWVPGLSVELLLQRIHANAEKKYNHLYPDQPVRLEQPFVEGIQVLNHKPIALAYKGRKLLGNKLRLLVREDEYSQKLASVVLGSGAAEKNSILGAGFCIAKGLE</sequence>
<reference evidence="1" key="1">
    <citation type="submission" date="2022-11" db="EMBL/GenBank/DDBJ databases">
        <authorList>
            <person name="Vasilchenko N.G."/>
            <person name="Prazdnova E.V."/>
            <person name="Gorovtsov A.V."/>
            <person name="Chistyakov V.A."/>
            <person name="Pak M.L."/>
        </authorList>
    </citation>
    <scope>NUCLEOTIDE SEQUENCE</scope>
    <source>
        <strain evidence="1">R 4.5</strain>
    </source>
</reference>
<name>A0AAE9L6Z9_PAEPO</name>
<organism evidence="1 2">
    <name type="scientific">Paenibacillus polymyxa</name>
    <name type="common">Bacillus polymyxa</name>
    <dbReference type="NCBI Taxonomy" id="1406"/>
    <lineage>
        <taxon>Bacteria</taxon>
        <taxon>Bacillati</taxon>
        <taxon>Bacillota</taxon>
        <taxon>Bacilli</taxon>
        <taxon>Bacillales</taxon>
        <taxon>Paenibacillaceae</taxon>
        <taxon>Paenibacillus</taxon>
    </lineage>
</organism>
<accession>A0AAE9L6Z9</accession>
<gene>
    <name evidence="1" type="ORF">MF626_002584</name>
</gene>
<protein>
    <submittedName>
        <fullName evidence="1">CRISPR-associated protein Cas6</fullName>
    </submittedName>
</protein>